<keyword evidence="5 7" id="KW-0408">Iron</keyword>
<evidence type="ECO:0000313" key="8">
    <source>
        <dbReference type="EMBL" id="NYG00525.1"/>
    </source>
</evidence>
<dbReference type="Pfam" id="PF00067">
    <property type="entry name" value="p450"/>
    <property type="match status" value="2"/>
</dbReference>
<dbReference type="PRINTS" id="PR00385">
    <property type="entry name" value="P450"/>
</dbReference>
<comment type="caution">
    <text evidence="8">The sequence shown here is derived from an EMBL/GenBank/DDBJ whole genome shotgun (WGS) entry which is preliminary data.</text>
</comment>
<dbReference type="CDD" id="cd11030">
    <property type="entry name" value="CYP105-like"/>
    <property type="match status" value="1"/>
</dbReference>
<dbReference type="InterPro" id="IPR001128">
    <property type="entry name" value="Cyt_P450"/>
</dbReference>
<keyword evidence="2 7" id="KW-0349">Heme</keyword>
<keyword evidence="3 7" id="KW-0479">Metal-binding</keyword>
<dbReference type="GO" id="GO:0020037">
    <property type="term" value="F:heme binding"/>
    <property type="evidence" value="ECO:0007669"/>
    <property type="project" value="InterPro"/>
</dbReference>
<dbReference type="GO" id="GO:0005506">
    <property type="term" value="F:iron ion binding"/>
    <property type="evidence" value="ECO:0007669"/>
    <property type="project" value="InterPro"/>
</dbReference>
<dbReference type="PROSITE" id="PS00086">
    <property type="entry name" value="CYTOCHROME_P450"/>
    <property type="match status" value="1"/>
</dbReference>
<dbReference type="AlphaFoldDB" id="A0A852W291"/>
<comment type="similarity">
    <text evidence="1 7">Belongs to the cytochrome P450 family.</text>
</comment>
<dbReference type="GO" id="GO:0004497">
    <property type="term" value="F:monooxygenase activity"/>
    <property type="evidence" value="ECO:0007669"/>
    <property type="project" value="UniProtKB-KW"/>
</dbReference>
<dbReference type="PANTHER" id="PTHR46696:SF1">
    <property type="entry name" value="CYTOCHROME P450 YJIB-RELATED"/>
    <property type="match status" value="1"/>
</dbReference>
<dbReference type="EMBL" id="JACCCZ010000001">
    <property type="protein sequence ID" value="NYG00525.1"/>
    <property type="molecule type" value="Genomic_DNA"/>
</dbReference>
<dbReference type="InterPro" id="IPR002397">
    <property type="entry name" value="Cyt_P450_B"/>
</dbReference>
<dbReference type="InterPro" id="IPR017972">
    <property type="entry name" value="Cyt_P450_CS"/>
</dbReference>
<dbReference type="PANTHER" id="PTHR46696">
    <property type="entry name" value="P450, PUTATIVE (EUROFUNG)-RELATED"/>
    <property type="match status" value="1"/>
</dbReference>
<evidence type="ECO:0000256" key="5">
    <source>
        <dbReference type="ARBA" id="ARBA00023004"/>
    </source>
</evidence>
<evidence type="ECO:0000256" key="1">
    <source>
        <dbReference type="ARBA" id="ARBA00010617"/>
    </source>
</evidence>
<protein>
    <submittedName>
        <fullName evidence="8">Cytochrome P450</fullName>
    </submittedName>
</protein>
<dbReference type="Gene3D" id="1.10.630.10">
    <property type="entry name" value="Cytochrome P450"/>
    <property type="match status" value="1"/>
</dbReference>
<dbReference type="GeneID" id="98050629"/>
<dbReference type="RefSeq" id="WP_179760284.1">
    <property type="nucleotide sequence ID" value="NZ_BAAAJZ010000005.1"/>
</dbReference>
<keyword evidence="6 7" id="KW-0503">Monooxygenase</keyword>
<evidence type="ECO:0000256" key="6">
    <source>
        <dbReference type="ARBA" id="ARBA00023033"/>
    </source>
</evidence>
<keyword evidence="9" id="KW-1185">Reference proteome</keyword>
<keyword evidence="4 7" id="KW-0560">Oxidoreductase</keyword>
<evidence type="ECO:0000256" key="3">
    <source>
        <dbReference type="ARBA" id="ARBA00022723"/>
    </source>
</evidence>
<name>A0A852W291_PSEA5</name>
<organism evidence="8 9">
    <name type="scientific">Pseudonocardia alni</name>
    <name type="common">Amycolata alni</name>
    <dbReference type="NCBI Taxonomy" id="33907"/>
    <lineage>
        <taxon>Bacteria</taxon>
        <taxon>Bacillati</taxon>
        <taxon>Actinomycetota</taxon>
        <taxon>Actinomycetes</taxon>
        <taxon>Pseudonocardiales</taxon>
        <taxon>Pseudonocardiaceae</taxon>
        <taxon>Pseudonocardia</taxon>
    </lineage>
</organism>
<evidence type="ECO:0000256" key="7">
    <source>
        <dbReference type="RuleBase" id="RU000461"/>
    </source>
</evidence>
<gene>
    <name evidence="8" type="ORF">HDA37_000810</name>
</gene>
<dbReference type="GO" id="GO:0016705">
    <property type="term" value="F:oxidoreductase activity, acting on paired donors, with incorporation or reduction of molecular oxygen"/>
    <property type="evidence" value="ECO:0007669"/>
    <property type="project" value="InterPro"/>
</dbReference>
<reference evidence="8 9" key="1">
    <citation type="submission" date="2020-07" db="EMBL/GenBank/DDBJ databases">
        <title>Sequencing the genomes of 1000 actinobacteria strains.</title>
        <authorList>
            <person name="Klenk H.-P."/>
        </authorList>
    </citation>
    <scope>NUCLEOTIDE SEQUENCE [LARGE SCALE GENOMIC DNA]</scope>
    <source>
        <strain evidence="8 9">DSM 44749</strain>
    </source>
</reference>
<evidence type="ECO:0000313" key="9">
    <source>
        <dbReference type="Proteomes" id="UP000549695"/>
    </source>
</evidence>
<dbReference type="SUPFAM" id="SSF48264">
    <property type="entry name" value="Cytochrome P450"/>
    <property type="match status" value="1"/>
</dbReference>
<dbReference type="InterPro" id="IPR036396">
    <property type="entry name" value="Cyt_P450_sf"/>
</dbReference>
<dbReference type="Proteomes" id="UP000549695">
    <property type="component" value="Unassembled WGS sequence"/>
</dbReference>
<proteinExistence type="inferred from homology"/>
<dbReference type="PRINTS" id="PR00359">
    <property type="entry name" value="BP450"/>
</dbReference>
<dbReference type="FunFam" id="1.10.630.10:FF:000018">
    <property type="entry name" value="Cytochrome P450 monooxygenase"/>
    <property type="match status" value="1"/>
</dbReference>
<evidence type="ECO:0000256" key="2">
    <source>
        <dbReference type="ARBA" id="ARBA00022617"/>
    </source>
</evidence>
<sequence length="404" mass="44517">MTDTATDFTLPLHMRRDRFLPDAELERIRDSGDVPRVRTAFGAEAYLVTRYDDVRHVLGDAATYSNAGSAELTRPDAPPLSEREQEQMRAGQLLLQDPPEHTRLRRFLTREFTQRRMARLEPRITEIVDEHLDALEAAGPGADLVSLFALPVPSMVICELLGVPYTDRDEFTARSTRLLDVSLPARERLAVGRENRAYMSRLVDAALADPGEDILGMLIREHGEEISHDELVGIASLLLIAGHETTSNMLSLGTLALLEDPEQAALLRSDPELARPAVEELLRWLSIVHTGVVRVTTTDTALRGTPIPARSLVMCSLPTANRDTGSGFDDPARLDLTRGAAGHVAFGHGVHHCLGAPLARMEMATAFPALLRRFPTLAPAGPVPPEAFRAYHFVYGMHTLPVTW</sequence>
<accession>A0A852W291</accession>
<evidence type="ECO:0000256" key="4">
    <source>
        <dbReference type="ARBA" id="ARBA00023002"/>
    </source>
</evidence>